<feature type="domain" description="PilZ" evidence="4">
    <location>
        <begin position="114"/>
        <end position="218"/>
    </location>
</feature>
<reference evidence="6 9" key="3">
    <citation type="submission" date="2019-12" db="EMBL/GenBank/DDBJ databases">
        <title>Draft Genome Sequences of Six Type Strains of the Genus Massilia.</title>
        <authorList>
            <person name="Miess H."/>
            <person name="Frediansyah A."/>
            <person name="Goeker M."/>
            <person name="Gross H."/>
        </authorList>
    </citation>
    <scope>NUCLEOTIDE SEQUENCE [LARGE SCALE GENOMIC DNA]</scope>
    <source>
        <strain evidence="6 9">DSM 26639</strain>
    </source>
</reference>
<keyword evidence="3" id="KW-0975">Bacterial flagellum</keyword>
<dbReference type="GO" id="GO:0035438">
    <property type="term" value="F:cyclic-di-GMP binding"/>
    <property type="evidence" value="ECO:0007669"/>
    <property type="project" value="InterPro"/>
</dbReference>
<evidence type="ECO:0000313" key="8">
    <source>
        <dbReference type="Proteomes" id="UP000315112"/>
    </source>
</evidence>
<feature type="domain" description="Type III secretion system flagellar brake protein YcgR PilZN" evidence="5">
    <location>
        <begin position="22"/>
        <end position="106"/>
    </location>
</feature>
<dbReference type="Proteomes" id="UP000315112">
    <property type="component" value="Unassembled WGS sequence"/>
</dbReference>
<protein>
    <submittedName>
        <fullName evidence="6 7">Flagellar brake protein</fullName>
    </submittedName>
</protein>
<evidence type="ECO:0000256" key="2">
    <source>
        <dbReference type="ARBA" id="ARBA00022741"/>
    </source>
</evidence>
<sequence length="228" mass="25654">MTGALPREPAPQLYTFEQMNLQVGTRLQFITHRTLRPIQHFSTVIGWIKDEYLIVKIPMDQGAPIALREGDKITLRVFSGVNVCSFAAVVERVFGRPLLYAHVTFPVEIQGTNLRTAMRVKVDIPAHVKGEEFELSGFLVNLSVSGALLESKRQLPEEAQQVTVQFTLLTEPDKRQVMISTQAAIRNVNGAEGKFAYGLQFIDLDPAHYMMLQNLTYQALIADRQKIV</sequence>
<evidence type="ECO:0000313" key="7">
    <source>
        <dbReference type="EMBL" id="TWI48797.1"/>
    </source>
</evidence>
<keyword evidence="7" id="KW-0969">Cilium</keyword>
<keyword evidence="7" id="KW-0966">Cell projection</keyword>
<dbReference type="Pfam" id="PF07238">
    <property type="entry name" value="PilZ"/>
    <property type="match status" value="1"/>
</dbReference>
<dbReference type="SUPFAM" id="SSF141371">
    <property type="entry name" value="PilZ domain-like"/>
    <property type="match status" value="2"/>
</dbReference>
<keyword evidence="2" id="KW-0547">Nucleotide-binding</keyword>
<evidence type="ECO:0000259" key="4">
    <source>
        <dbReference type="Pfam" id="PF07238"/>
    </source>
</evidence>
<name>A0A562PWK8_9BURK</name>
<accession>A0A562PWK8</accession>
<evidence type="ECO:0000313" key="6">
    <source>
        <dbReference type="EMBL" id="QGZ39871.1"/>
    </source>
</evidence>
<dbReference type="AlphaFoldDB" id="A0A562PWK8"/>
<organism evidence="7 8">
    <name type="scientific">Pseudoduganella flava</name>
    <dbReference type="NCBI Taxonomy" id="871742"/>
    <lineage>
        <taxon>Bacteria</taxon>
        <taxon>Pseudomonadati</taxon>
        <taxon>Pseudomonadota</taxon>
        <taxon>Betaproteobacteria</taxon>
        <taxon>Burkholderiales</taxon>
        <taxon>Oxalobacteraceae</taxon>
        <taxon>Telluria group</taxon>
        <taxon>Pseudoduganella</taxon>
    </lineage>
</organism>
<proteinExistence type="predicted"/>
<keyword evidence="1" id="KW-0973">c-di-GMP</keyword>
<keyword evidence="7" id="KW-0282">Flagellum</keyword>
<dbReference type="Gene3D" id="2.30.110.10">
    <property type="entry name" value="Electron Transport, Fmn-binding Protein, Chain A"/>
    <property type="match status" value="1"/>
</dbReference>
<dbReference type="EMBL" id="VLKW01000003">
    <property type="protein sequence ID" value="TWI48797.1"/>
    <property type="molecule type" value="Genomic_DNA"/>
</dbReference>
<reference evidence="7" key="2">
    <citation type="submission" date="2019-07" db="EMBL/GenBank/DDBJ databases">
        <authorList>
            <person name="Whitman W."/>
            <person name="Huntemann M."/>
            <person name="Clum A."/>
            <person name="Pillay M."/>
            <person name="Palaniappan K."/>
            <person name="Varghese N."/>
            <person name="Mikhailova N."/>
            <person name="Stamatis D."/>
            <person name="Reddy T."/>
            <person name="Daum C."/>
            <person name="Shapiro N."/>
            <person name="Ivanova N."/>
            <person name="Kyrpides N."/>
            <person name="Woyke T."/>
        </authorList>
    </citation>
    <scope>NUCLEOTIDE SEQUENCE</scope>
    <source>
        <strain evidence="7">CGMCC 1.10685</strain>
    </source>
</reference>
<gene>
    <name evidence="6" type="ORF">GO485_12950</name>
    <name evidence="7" type="ORF">IP92_02190</name>
</gene>
<dbReference type="InterPro" id="IPR012349">
    <property type="entry name" value="Split_barrel_FMN-bd"/>
</dbReference>
<dbReference type="Gene3D" id="2.40.10.220">
    <property type="entry name" value="predicted glycosyltransferase like domains"/>
    <property type="match status" value="1"/>
</dbReference>
<dbReference type="InterPro" id="IPR009875">
    <property type="entry name" value="PilZ_domain"/>
</dbReference>
<dbReference type="Pfam" id="PF12945">
    <property type="entry name" value="PilZNR"/>
    <property type="match status" value="1"/>
</dbReference>
<keyword evidence="9" id="KW-1185">Reference proteome</keyword>
<dbReference type="OrthoDB" id="8526570at2"/>
<evidence type="ECO:0000313" key="9">
    <source>
        <dbReference type="Proteomes" id="UP000437862"/>
    </source>
</evidence>
<reference evidence="7 8" key="1">
    <citation type="journal article" date="2015" name="Stand. Genomic Sci.">
        <title>Genomic Encyclopedia of Bacterial and Archaeal Type Strains, Phase III: the genomes of soil and plant-associated and newly described type strains.</title>
        <authorList>
            <person name="Whitman W.B."/>
            <person name="Woyke T."/>
            <person name="Klenk H.P."/>
            <person name="Zhou Y."/>
            <person name="Lilburn T.G."/>
            <person name="Beck B.J."/>
            <person name="De Vos P."/>
            <person name="Vandamme P."/>
            <person name="Eisen J.A."/>
            <person name="Garrity G."/>
            <person name="Hugenholtz P."/>
            <person name="Kyrpides N.C."/>
        </authorList>
    </citation>
    <scope>NUCLEOTIDE SEQUENCE [LARGE SCALE GENOMIC DNA]</scope>
    <source>
        <strain evidence="7 8">CGMCC 1.10685</strain>
    </source>
</reference>
<evidence type="ECO:0000256" key="3">
    <source>
        <dbReference type="ARBA" id="ARBA00023143"/>
    </source>
</evidence>
<dbReference type="InterPro" id="IPR009926">
    <property type="entry name" value="T3SS_YcgR_PilZN"/>
</dbReference>
<evidence type="ECO:0000259" key="5">
    <source>
        <dbReference type="Pfam" id="PF12945"/>
    </source>
</evidence>
<evidence type="ECO:0000256" key="1">
    <source>
        <dbReference type="ARBA" id="ARBA00022636"/>
    </source>
</evidence>
<dbReference type="EMBL" id="CP046904">
    <property type="protein sequence ID" value="QGZ39871.1"/>
    <property type="molecule type" value="Genomic_DNA"/>
</dbReference>
<dbReference type="Proteomes" id="UP000437862">
    <property type="component" value="Chromosome"/>
</dbReference>